<dbReference type="GeneID" id="83731547"/>
<evidence type="ECO:0000313" key="1">
    <source>
        <dbReference type="EMBL" id="EEB34356.1"/>
    </source>
</evidence>
<comment type="caution">
    <text evidence="1">The sequence shown here is derived from an EMBL/GenBank/DDBJ whole genome shotgun (WGS) entry which is preliminary data.</text>
</comment>
<dbReference type="EMBL" id="ABXU01000024">
    <property type="protein sequence ID" value="EEB34356.1"/>
    <property type="molecule type" value="Genomic_DNA"/>
</dbReference>
<dbReference type="eggNOG" id="ENOG50319KU">
    <property type="taxonomic scope" value="Bacteria"/>
</dbReference>
<name>B6WRQ0_9BACT</name>
<accession>B6WRQ0</accession>
<evidence type="ECO:0000313" key="2">
    <source>
        <dbReference type="Proteomes" id="UP000003676"/>
    </source>
</evidence>
<protein>
    <recommendedName>
        <fullName evidence="3">Prophage minor tail protein Z (GPZ)</fullName>
    </recommendedName>
</protein>
<dbReference type="AlphaFoldDB" id="B6WRQ0"/>
<dbReference type="Proteomes" id="UP000003676">
    <property type="component" value="Unassembled WGS sequence"/>
</dbReference>
<reference evidence="1 2" key="2">
    <citation type="submission" date="2008-10" db="EMBL/GenBank/DDBJ databases">
        <authorList>
            <person name="Fulton L."/>
            <person name="Clifton S."/>
            <person name="Fulton B."/>
            <person name="Xu J."/>
            <person name="Minx P."/>
            <person name="Pepin K.H."/>
            <person name="Johnson M."/>
            <person name="Bhonagiri V."/>
            <person name="Nash W.E."/>
            <person name="Mardis E.R."/>
            <person name="Wilson R.K."/>
        </authorList>
    </citation>
    <scope>NUCLEOTIDE SEQUENCE [LARGE SCALE GENOMIC DNA]</scope>
    <source>
        <strain evidence="1 2">ATCC 29098</strain>
    </source>
</reference>
<gene>
    <name evidence="1" type="ORF">DESPIG_00741</name>
</gene>
<reference evidence="1 2" key="1">
    <citation type="submission" date="2008-10" db="EMBL/GenBank/DDBJ databases">
        <title>Draft genome sequence of Desulvovibrio piger (ATCC 29098).</title>
        <authorList>
            <person name="Sudarsanam P."/>
            <person name="Ley R."/>
            <person name="Guruge J."/>
            <person name="Turnbaugh P.J."/>
            <person name="Mahowald M."/>
            <person name="Liep D."/>
            <person name="Gordon J."/>
        </authorList>
    </citation>
    <scope>NUCLEOTIDE SEQUENCE [LARGE SCALE GENOMIC DNA]</scope>
    <source>
        <strain evidence="1 2">ATCC 29098</strain>
    </source>
</reference>
<dbReference type="RefSeq" id="WP_006004871.1">
    <property type="nucleotide sequence ID" value="NZ_DS996354.1"/>
</dbReference>
<dbReference type="HOGENOM" id="CLU_1213232_0_0_7"/>
<organism evidence="1 2">
    <name type="scientific">Desulfovibrio piger ATCC 29098</name>
    <dbReference type="NCBI Taxonomy" id="411464"/>
    <lineage>
        <taxon>Bacteria</taxon>
        <taxon>Pseudomonadati</taxon>
        <taxon>Thermodesulfobacteriota</taxon>
        <taxon>Desulfovibrionia</taxon>
        <taxon>Desulfovibrionales</taxon>
        <taxon>Desulfovibrionaceae</taxon>
        <taxon>Desulfovibrio</taxon>
    </lineage>
</organism>
<proteinExistence type="predicted"/>
<evidence type="ECO:0008006" key="3">
    <source>
        <dbReference type="Google" id="ProtNLM"/>
    </source>
</evidence>
<sequence length="228" mass="25907">MTMVMSNWQHMEDEFLRVTTPQLDKTVKRAMNALIGMEQVHKSHALRRALEKSVQTAQRDARRTAATTYTARPRKLFENMDIGYHSDDDGQEGVLEFTGSWGLHLYHFEPLPAIPGRRPRGGVTTKVHQGGKRYARRESGFDAPFVMRRKQGDYGLFMHVSGTGWGSKKNKGVLDQWKNSVEMLWGPSPIQALMPEETQQRIIDHASGVFTKNLRREVEALLASLTKG</sequence>